<name>A0A545UUG4_9HYPO</name>
<reference evidence="2 3" key="1">
    <citation type="journal article" date="2019" name="Appl. Microbiol. Biotechnol.">
        <title>Genome sequence of Isaria javanica and comparative genome analysis insights into family S53 peptidase evolution in fungal entomopathogens.</title>
        <authorList>
            <person name="Lin R."/>
            <person name="Zhang X."/>
            <person name="Xin B."/>
            <person name="Zou M."/>
            <person name="Gao Y."/>
            <person name="Qin F."/>
            <person name="Hu Q."/>
            <person name="Xie B."/>
            <person name="Cheng X."/>
        </authorList>
    </citation>
    <scope>NUCLEOTIDE SEQUENCE [LARGE SCALE GENOMIC DNA]</scope>
    <source>
        <strain evidence="2 3">IJ1G</strain>
    </source>
</reference>
<dbReference type="Proteomes" id="UP000315783">
    <property type="component" value="Unassembled WGS sequence"/>
</dbReference>
<organism evidence="2 3">
    <name type="scientific">Cordyceps javanica</name>
    <dbReference type="NCBI Taxonomy" id="43265"/>
    <lineage>
        <taxon>Eukaryota</taxon>
        <taxon>Fungi</taxon>
        <taxon>Dikarya</taxon>
        <taxon>Ascomycota</taxon>
        <taxon>Pezizomycotina</taxon>
        <taxon>Sordariomycetes</taxon>
        <taxon>Hypocreomycetidae</taxon>
        <taxon>Hypocreales</taxon>
        <taxon>Cordycipitaceae</taxon>
        <taxon>Cordyceps</taxon>
    </lineage>
</organism>
<accession>A0A545UUG4</accession>
<keyword evidence="1" id="KW-0732">Signal</keyword>
<dbReference type="AlphaFoldDB" id="A0A545UUG4"/>
<evidence type="ECO:0008006" key="4">
    <source>
        <dbReference type="Google" id="ProtNLM"/>
    </source>
</evidence>
<feature type="chain" id="PRO_5021833339" description="Secreted protein" evidence="1">
    <location>
        <begin position="22"/>
        <end position="79"/>
    </location>
</feature>
<evidence type="ECO:0000313" key="3">
    <source>
        <dbReference type="Proteomes" id="UP000315783"/>
    </source>
</evidence>
<feature type="signal peptide" evidence="1">
    <location>
        <begin position="1"/>
        <end position="21"/>
    </location>
</feature>
<protein>
    <recommendedName>
        <fullName evidence="4">Secreted protein</fullName>
    </recommendedName>
</protein>
<dbReference type="EMBL" id="SPUK01000013">
    <property type="protein sequence ID" value="TQV93102.1"/>
    <property type="molecule type" value="Genomic_DNA"/>
</dbReference>
<evidence type="ECO:0000313" key="2">
    <source>
        <dbReference type="EMBL" id="TQV93102.1"/>
    </source>
</evidence>
<gene>
    <name evidence="2" type="ORF">IF1G_08405</name>
</gene>
<sequence length="79" mass="8960">MRYLRLSTLPLILSLIESLHCNHQWVSKMLQVVPSVILYGGRPENSITHLSRRAENATQGFNLARHRPKFYSDGAGSLI</sequence>
<proteinExistence type="predicted"/>
<keyword evidence="3" id="KW-1185">Reference proteome</keyword>
<evidence type="ECO:0000256" key="1">
    <source>
        <dbReference type="SAM" id="SignalP"/>
    </source>
</evidence>
<comment type="caution">
    <text evidence="2">The sequence shown here is derived from an EMBL/GenBank/DDBJ whole genome shotgun (WGS) entry which is preliminary data.</text>
</comment>